<comment type="caution">
    <text evidence="2">The sequence shown here is derived from an EMBL/GenBank/DDBJ whole genome shotgun (WGS) entry which is preliminary data.</text>
</comment>
<feature type="region of interest" description="Disordered" evidence="1">
    <location>
        <begin position="1"/>
        <end position="56"/>
    </location>
</feature>
<dbReference type="Proteomes" id="UP001500630">
    <property type="component" value="Unassembled WGS sequence"/>
</dbReference>
<accession>A0ABP6ZJ66</accession>
<name>A0ABP6ZJ66_9ACTN</name>
<evidence type="ECO:0000313" key="2">
    <source>
        <dbReference type="EMBL" id="GAA3606313.1"/>
    </source>
</evidence>
<evidence type="ECO:0000256" key="1">
    <source>
        <dbReference type="SAM" id="MobiDB-lite"/>
    </source>
</evidence>
<sequence length="139" mass="15021">MKMIRRDGSSPRSEGGAQAVGQEVRHFKGEHPGTPMQDDGPTYGVGAGGRPLWTESDRDAERIRALLRRARHTDMDGPEGFIVMDARDGVFLVTCTDPGPAAAAEVAAYRTVLSRAGMSVQRQPGDDHTLRIRLTPAVP</sequence>
<protein>
    <submittedName>
        <fullName evidence="2">Uncharacterized protein</fullName>
    </submittedName>
</protein>
<keyword evidence="3" id="KW-1185">Reference proteome</keyword>
<evidence type="ECO:0000313" key="3">
    <source>
        <dbReference type="Proteomes" id="UP001500630"/>
    </source>
</evidence>
<reference evidence="3" key="1">
    <citation type="journal article" date="2019" name="Int. J. Syst. Evol. Microbiol.">
        <title>The Global Catalogue of Microorganisms (GCM) 10K type strain sequencing project: providing services to taxonomists for standard genome sequencing and annotation.</title>
        <authorList>
            <consortium name="The Broad Institute Genomics Platform"/>
            <consortium name="The Broad Institute Genome Sequencing Center for Infectious Disease"/>
            <person name="Wu L."/>
            <person name="Ma J."/>
        </authorList>
    </citation>
    <scope>NUCLEOTIDE SEQUENCE [LARGE SCALE GENOMIC DNA]</scope>
    <source>
        <strain evidence="3">JCM 17326</strain>
    </source>
</reference>
<dbReference type="EMBL" id="BAABDQ010000041">
    <property type="protein sequence ID" value="GAA3606313.1"/>
    <property type="molecule type" value="Genomic_DNA"/>
</dbReference>
<proteinExistence type="predicted"/>
<organism evidence="2 3">
    <name type="scientific">Nonomuraea rosea</name>
    <dbReference type="NCBI Taxonomy" id="638574"/>
    <lineage>
        <taxon>Bacteria</taxon>
        <taxon>Bacillati</taxon>
        <taxon>Actinomycetota</taxon>
        <taxon>Actinomycetes</taxon>
        <taxon>Streptosporangiales</taxon>
        <taxon>Streptosporangiaceae</taxon>
        <taxon>Nonomuraea</taxon>
    </lineage>
</organism>
<gene>
    <name evidence="2" type="ORF">GCM10022419_108990</name>
</gene>